<dbReference type="Pfam" id="PF03544">
    <property type="entry name" value="TonB_C"/>
    <property type="match status" value="1"/>
</dbReference>
<dbReference type="GO" id="GO:0009279">
    <property type="term" value="C:cell outer membrane"/>
    <property type="evidence" value="ECO:0007669"/>
    <property type="project" value="UniProtKB-SubCell"/>
</dbReference>
<evidence type="ECO:0000256" key="12">
    <source>
        <dbReference type="RuleBase" id="RU003357"/>
    </source>
</evidence>
<evidence type="ECO:0000256" key="9">
    <source>
        <dbReference type="ARBA" id="ARBA00023136"/>
    </source>
</evidence>
<dbReference type="GO" id="GO:0015344">
    <property type="term" value="F:siderophore uptake transmembrane transporter activity"/>
    <property type="evidence" value="ECO:0007669"/>
    <property type="project" value="TreeGrafter"/>
</dbReference>
<dbReference type="InterPro" id="IPR036942">
    <property type="entry name" value="Beta-barrel_TonB_sf"/>
</dbReference>
<evidence type="ECO:0000256" key="6">
    <source>
        <dbReference type="ARBA" id="ARBA00022729"/>
    </source>
</evidence>
<keyword evidence="17" id="KW-1185">Reference proteome</keyword>
<dbReference type="STRING" id="52.CMC5_042450"/>
<reference evidence="16 17" key="1">
    <citation type="submission" date="2015-07" db="EMBL/GenBank/DDBJ databases">
        <title>Genome analysis of myxobacterium Chondromyces crocatus Cm c5 reveals a high potential for natural compound synthesis and the genetic basis for the loss of fruiting body formation.</title>
        <authorList>
            <person name="Zaburannyi N."/>
            <person name="Bunk B."/>
            <person name="Maier J."/>
            <person name="Overmann J."/>
            <person name="Mueller R."/>
        </authorList>
    </citation>
    <scope>NUCLEOTIDE SEQUENCE [LARGE SCALE GENOMIC DNA]</scope>
    <source>
        <strain evidence="16 17">Cm c5</strain>
    </source>
</reference>
<keyword evidence="10" id="KW-0675">Receptor</keyword>
<dbReference type="Pfam" id="PF00593">
    <property type="entry name" value="TonB_dep_Rec_b-barrel"/>
    <property type="match status" value="1"/>
</dbReference>
<keyword evidence="8 12" id="KW-0798">TonB box</keyword>
<dbReference type="RefSeq" id="WP_082362664.1">
    <property type="nucleotide sequence ID" value="NZ_CP012159.1"/>
</dbReference>
<evidence type="ECO:0000256" key="1">
    <source>
        <dbReference type="ARBA" id="ARBA00004167"/>
    </source>
</evidence>
<dbReference type="InterPro" id="IPR039426">
    <property type="entry name" value="TonB-dep_rcpt-like"/>
</dbReference>
<dbReference type="NCBIfam" id="TIGR01352">
    <property type="entry name" value="tonB_Cterm"/>
    <property type="match status" value="1"/>
</dbReference>
<dbReference type="PANTHER" id="PTHR30069:SF29">
    <property type="entry name" value="HEMOGLOBIN AND HEMOGLOBIN-HAPTOGLOBIN-BINDING PROTEIN 1-RELATED"/>
    <property type="match status" value="1"/>
</dbReference>
<evidence type="ECO:0000313" key="16">
    <source>
        <dbReference type="EMBL" id="AKT40092.1"/>
    </source>
</evidence>
<dbReference type="InterPro" id="IPR000531">
    <property type="entry name" value="Beta-barrel_TonB"/>
</dbReference>
<keyword evidence="3" id="KW-0813">Transport</keyword>
<comment type="similarity">
    <text evidence="12">Belongs to the TonB-dependent receptor family.</text>
</comment>
<evidence type="ECO:0000256" key="13">
    <source>
        <dbReference type="SAM" id="MobiDB-lite"/>
    </source>
</evidence>
<dbReference type="EMBL" id="CP012159">
    <property type="protein sequence ID" value="AKT40092.1"/>
    <property type="molecule type" value="Genomic_DNA"/>
</dbReference>
<evidence type="ECO:0000313" key="17">
    <source>
        <dbReference type="Proteomes" id="UP000067626"/>
    </source>
</evidence>
<dbReference type="OrthoDB" id="607931at2"/>
<evidence type="ECO:0000256" key="8">
    <source>
        <dbReference type="ARBA" id="ARBA00023077"/>
    </source>
</evidence>
<keyword evidence="5" id="KW-0812">Transmembrane</keyword>
<dbReference type="SUPFAM" id="SSF74653">
    <property type="entry name" value="TolA/TonB C-terminal domain"/>
    <property type="match status" value="1"/>
</dbReference>
<organism evidence="16 17">
    <name type="scientific">Chondromyces crocatus</name>
    <dbReference type="NCBI Taxonomy" id="52"/>
    <lineage>
        <taxon>Bacteria</taxon>
        <taxon>Pseudomonadati</taxon>
        <taxon>Myxococcota</taxon>
        <taxon>Polyangia</taxon>
        <taxon>Polyangiales</taxon>
        <taxon>Polyangiaceae</taxon>
        <taxon>Chondromyces</taxon>
    </lineage>
</organism>
<gene>
    <name evidence="16" type="ORF">CMC5_042450</name>
</gene>
<dbReference type="AlphaFoldDB" id="A0A0K1EHE9"/>
<evidence type="ECO:0000256" key="4">
    <source>
        <dbReference type="ARBA" id="ARBA00022452"/>
    </source>
</evidence>
<evidence type="ECO:0000256" key="3">
    <source>
        <dbReference type="ARBA" id="ARBA00022448"/>
    </source>
</evidence>
<keyword evidence="9 12" id="KW-0472">Membrane</keyword>
<feature type="region of interest" description="Disordered" evidence="13">
    <location>
        <begin position="139"/>
        <end position="181"/>
    </location>
</feature>
<dbReference type="Gene3D" id="3.30.1150.10">
    <property type="match status" value="1"/>
</dbReference>
<keyword evidence="4" id="KW-1134">Transmembrane beta strand</keyword>
<dbReference type="SUPFAM" id="SSF56935">
    <property type="entry name" value="Porins"/>
    <property type="match status" value="1"/>
</dbReference>
<evidence type="ECO:0000256" key="14">
    <source>
        <dbReference type="SAM" id="SignalP"/>
    </source>
</evidence>
<dbReference type="InterPro" id="IPR012910">
    <property type="entry name" value="Plug_dom"/>
</dbReference>
<evidence type="ECO:0000259" key="15">
    <source>
        <dbReference type="PROSITE" id="PS52015"/>
    </source>
</evidence>
<feature type="compositionally biased region" description="Pro residues" evidence="13">
    <location>
        <begin position="141"/>
        <end position="154"/>
    </location>
</feature>
<evidence type="ECO:0000256" key="5">
    <source>
        <dbReference type="ARBA" id="ARBA00022692"/>
    </source>
</evidence>
<name>A0A0K1EHE9_CHOCO</name>
<dbReference type="InterPro" id="IPR037682">
    <property type="entry name" value="TonB_C"/>
</dbReference>
<feature type="domain" description="TonB C-terminal" evidence="15">
    <location>
        <begin position="48"/>
        <end position="143"/>
    </location>
</feature>
<evidence type="ECO:0000256" key="11">
    <source>
        <dbReference type="ARBA" id="ARBA00023237"/>
    </source>
</evidence>
<protein>
    <recommendedName>
        <fullName evidence="15">TonB C-terminal domain-containing protein</fullName>
    </recommendedName>
</protein>
<dbReference type="InterPro" id="IPR006260">
    <property type="entry name" value="TonB/TolA_C"/>
</dbReference>
<dbReference type="KEGG" id="ccro:CMC5_042450"/>
<comment type="subcellular location">
    <subcellularLocation>
        <location evidence="2">Cell outer membrane</location>
        <topology evidence="2">Multi-pass membrane protein</topology>
    </subcellularLocation>
    <subcellularLocation>
        <location evidence="1">Membrane</location>
        <topology evidence="1">Single-pass membrane protein</topology>
    </subcellularLocation>
</comment>
<keyword evidence="7" id="KW-1133">Transmembrane helix</keyword>
<proteinExistence type="inferred from homology"/>
<dbReference type="Gene3D" id="2.40.170.20">
    <property type="entry name" value="TonB-dependent receptor, beta-barrel domain"/>
    <property type="match status" value="1"/>
</dbReference>
<feature type="chain" id="PRO_5005459487" description="TonB C-terminal domain-containing protein" evidence="14">
    <location>
        <begin position="31"/>
        <end position="842"/>
    </location>
</feature>
<dbReference type="PANTHER" id="PTHR30069">
    <property type="entry name" value="TONB-DEPENDENT OUTER MEMBRANE RECEPTOR"/>
    <property type="match status" value="1"/>
</dbReference>
<evidence type="ECO:0000256" key="2">
    <source>
        <dbReference type="ARBA" id="ARBA00004571"/>
    </source>
</evidence>
<dbReference type="GO" id="GO:0044718">
    <property type="term" value="P:siderophore transmembrane transport"/>
    <property type="evidence" value="ECO:0007669"/>
    <property type="project" value="TreeGrafter"/>
</dbReference>
<dbReference type="PROSITE" id="PS52015">
    <property type="entry name" value="TONB_CTD"/>
    <property type="match status" value="1"/>
</dbReference>
<dbReference type="Proteomes" id="UP000067626">
    <property type="component" value="Chromosome"/>
</dbReference>
<dbReference type="PATRIC" id="fig|52.7.peg.4670"/>
<evidence type="ECO:0000256" key="7">
    <source>
        <dbReference type="ARBA" id="ARBA00022989"/>
    </source>
</evidence>
<keyword evidence="6 14" id="KW-0732">Signal</keyword>
<feature type="signal peptide" evidence="14">
    <location>
        <begin position="1"/>
        <end position="30"/>
    </location>
</feature>
<keyword evidence="11" id="KW-0998">Cell outer membrane</keyword>
<feature type="compositionally biased region" description="Low complexity" evidence="13">
    <location>
        <begin position="167"/>
        <end position="178"/>
    </location>
</feature>
<sequence length="842" mass="90331">MSRPLAPRRMDARTLGLAIATAFSALSALAAVPLPASAQPTPTNAAPRLTRPPRVLQFVEAPYPEAEKAAGRAASVVLRIGISATGTVDLVEVVESAGPAFDAAAQEAVRRFLFEPAEIDGKPAAIRIHYRYDFVLRDEPPSPAPAPDPLPEPPAPDDDGPPPTPDGAPLDGPAPSGDVPDDLEIVVTAPVDRKQVVSSEISADEGRRVAGTQGDVLKIVENLPGVGRATVGTGQLVVWGAAPQDTRVYVDGVRVPLLYHHGGLRSVVHSDLVRSVELSPGGYGSPYGRGLGGLVSVQLRPLEDDGFHGAVAADLLDASAMVRASVDETWRFAVAARRSHLDALLPAFTSEDVGVLFPIPRYHDGQARVTHALSDRSSVELGGMLSGDFIDRTVQSADPSQRKRESRSVTWNRAYLRYRHDADDGAVVTVTPWGGTEQTSLTNHFGGTPASLTASTTVLGLRASYRGKPRPFLSTTVGLDAEAARTTLERAGSITAPPREGDIRVFGQPPSDQINVDTWSTVIASAAPFAEADLALFGDRVHVIPGLRFEPYVISGSRRTPREGDTPSIGHATADIVLEPRLAITADLSPRVRVKAAYGLYHQPPQPEDLSAVFGSPLLSTASAHHVLVGALYRLTTTLSTELTAFYSASSGLPARSPLPAPLLAEALVPDGRGRAYGVQILVRKEIASGFFGWITYSLMRSERQDRPASRVRLFDYDQTHVLTAVATYELGWGVELGARFRLASGMPRTPVVGATYDAQRDLYQPVFGPQNTERIPAFVQLDARAAKRFRFGSTELEIYLDVQNVTHRSNPEEIVYSYDYGEKGFITGLPILPSLGARFSW</sequence>
<evidence type="ECO:0000256" key="10">
    <source>
        <dbReference type="ARBA" id="ARBA00023170"/>
    </source>
</evidence>
<accession>A0A0K1EHE9</accession>
<dbReference type="Pfam" id="PF07715">
    <property type="entry name" value="Plug"/>
    <property type="match status" value="1"/>
</dbReference>